<evidence type="ECO:0000313" key="2">
    <source>
        <dbReference type="Proteomes" id="UP000006038"/>
    </source>
</evidence>
<evidence type="ECO:0000313" key="1">
    <source>
        <dbReference type="EnsemblPlants" id="OB06G23490.1"/>
    </source>
</evidence>
<organism evidence="1">
    <name type="scientific">Oryza brachyantha</name>
    <name type="common">malo sina</name>
    <dbReference type="NCBI Taxonomy" id="4533"/>
    <lineage>
        <taxon>Eukaryota</taxon>
        <taxon>Viridiplantae</taxon>
        <taxon>Streptophyta</taxon>
        <taxon>Embryophyta</taxon>
        <taxon>Tracheophyta</taxon>
        <taxon>Spermatophyta</taxon>
        <taxon>Magnoliopsida</taxon>
        <taxon>Liliopsida</taxon>
        <taxon>Poales</taxon>
        <taxon>Poaceae</taxon>
        <taxon>BOP clade</taxon>
        <taxon>Oryzoideae</taxon>
        <taxon>Oryzeae</taxon>
        <taxon>Oryzinae</taxon>
        <taxon>Oryza</taxon>
    </lineage>
</organism>
<dbReference type="Gramene" id="OB06G23490.1">
    <property type="protein sequence ID" value="OB06G23490.1"/>
    <property type="gene ID" value="OB06G23490"/>
</dbReference>
<keyword evidence="2" id="KW-1185">Reference proteome</keyword>
<dbReference type="EnsemblPlants" id="OB06G23490.1">
    <property type="protein sequence ID" value="OB06G23490.1"/>
    <property type="gene ID" value="OB06G23490"/>
</dbReference>
<reference evidence="1" key="1">
    <citation type="journal article" date="2013" name="Nat. Commun.">
        <title>Whole-genome sequencing of Oryza brachyantha reveals mechanisms underlying Oryza genome evolution.</title>
        <authorList>
            <person name="Chen J."/>
            <person name="Huang Q."/>
            <person name="Gao D."/>
            <person name="Wang J."/>
            <person name="Lang Y."/>
            <person name="Liu T."/>
            <person name="Li B."/>
            <person name="Bai Z."/>
            <person name="Luis Goicoechea J."/>
            <person name="Liang C."/>
            <person name="Chen C."/>
            <person name="Zhang W."/>
            <person name="Sun S."/>
            <person name="Liao Y."/>
            <person name="Zhang X."/>
            <person name="Yang L."/>
            <person name="Song C."/>
            <person name="Wang M."/>
            <person name="Shi J."/>
            <person name="Liu G."/>
            <person name="Liu J."/>
            <person name="Zhou H."/>
            <person name="Zhou W."/>
            <person name="Yu Q."/>
            <person name="An N."/>
            <person name="Chen Y."/>
            <person name="Cai Q."/>
            <person name="Wang B."/>
            <person name="Liu B."/>
            <person name="Min J."/>
            <person name="Huang Y."/>
            <person name="Wu H."/>
            <person name="Li Z."/>
            <person name="Zhang Y."/>
            <person name="Yin Y."/>
            <person name="Song W."/>
            <person name="Jiang J."/>
            <person name="Jackson S.A."/>
            <person name="Wing R.A."/>
            <person name="Wang J."/>
            <person name="Chen M."/>
        </authorList>
    </citation>
    <scope>NUCLEOTIDE SEQUENCE [LARGE SCALE GENOMIC DNA]</scope>
    <source>
        <strain evidence="1">cv. IRGC 101232</strain>
    </source>
</reference>
<dbReference type="Proteomes" id="UP000006038">
    <property type="component" value="Chromosome 6"/>
</dbReference>
<dbReference type="HOGENOM" id="CLU_2853340_0_0_1"/>
<reference evidence="1" key="2">
    <citation type="submission" date="2013-04" db="UniProtKB">
        <authorList>
            <consortium name="EnsemblPlants"/>
        </authorList>
    </citation>
    <scope>IDENTIFICATION</scope>
</reference>
<proteinExistence type="predicted"/>
<protein>
    <submittedName>
        <fullName evidence="1">Uncharacterized protein</fullName>
    </submittedName>
</protein>
<accession>J3MEA5</accession>
<sequence length="65" mass="7532">MVQSRVYHGLDEEIVISTVGQLIYVFCLMSNSLSDFWICKPLSMFCFILSSTRRLFRHAVPCRSV</sequence>
<dbReference type="AlphaFoldDB" id="J3MEA5"/>
<name>J3MEA5_ORYBR</name>